<keyword evidence="2 10" id="KW-0813">Transport</keyword>
<dbReference type="PROSITE" id="PS51257">
    <property type="entry name" value="PROKAR_LIPOPROTEIN"/>
    <property type="match status" value="1"/>
</dbReference>
<evidence type="ECO:0000256" key="8">
    <source>
        <dbReference type="ARBA" id="ARBA00023170"/>
    </source>
</evidence>
<comment type="subcellular location">
    <subcellularLocation>
        <location evidence="1 10">Cell outer membrane</location>
        <topology evidence="1 10">Multi-pass membrane protein</topology>
    </subcellularLocation>
</comment>
<protein>
    <recommendedName>
        <fullName evidence="11">TonB-dependent receptor-like beta-barrel domain-containing protein</fullName>
    </recommendedName>
</protein>
<evidence type="ECO:0000256" key="4">
    <source>
        <dbReference type="ARBA" id="ARBA00022692"/>
    </source>
</evidence>
<dbReference type="Gene3D" id="2.40.170.20">
    <property type="entry name" value="TonB-dependent receptor, beta-barrel domain"/>
    <property type="match status" value="1"/>
</dbReference>
<evidence type="ECO:0000256" key="9">
    <source>
        <dbReference type="ARBA" id="ARBA00023237"/>
    </source>
</evidence>
<evidence type="ECO:0000256" key="2">
    <source>
        <dbReference type="ARBA" id="ARBA00022448"/>
    </source>
</evidence>
<name>A0A327M7C2_9PROT</name>
<proteinExistence type="inferred from homology"/>
<dbReference type="EMBL" id="QLIX01000012">
    <property type="protein sequence ID" value="RAI58003.1"/>
    <property type="molecule type" value="Genomic_DNA"/>
</dbReference>
<accession>A0A327M7C2</accession>
<gene>
    <name evidence="12" type="ORF">DOO78_16090</name>
</gene>
<dbReference type="SUPFAM" id="SSF56935">
    <property type="entry name" value="Porins"/>
    <property type="match status" value="1"/>
</dbReference>
<keyword evidence="7 10" id="KW-0472">Membrane</keyword>
<keyword evidence="9 10" id="KW-0998">Cell outer membrane</keyword>
<dbReference type="GO" id="GO:0015344">
    <property type="term" value="F:siderophore uptake transmembrane transporter activity"/>
    <property type="evidence" value="ECO:0007669"/>
    <property type="project" value="TreeGrafter"/>
</dbReference>
<comment type="similarity">
    <text evidence="10">Belongs to the TonB-dependent receptor family.</text>
</comment>
<dbReference type="InterPro" id="IPR000531">
    <property type="entry name" value="Beta-barrel_TonB"/>
</dbReference>
<keyword evidence="4 10" id="KW-0812">Transmembrane</keyword>
<dbReference type="PANTHER" id="PTHR30069">
    <property type="entry name" value="TONB-DEPENDENT OUTER MEMBRANE RECEPTOR"/>
    <property type="match status" value="1"/>
</dbReference>
<dbReference type="InterPro" id="IPR036942">
    <property type="entry name" value="Beta-barrel_TonB_sf"/>
</dbReference>
<dbReference type="Proteomes" id="UP000249065">
    <property type="component" value="Unassembled WGS sequence"/>
</dbReference>
<feature type="domain" description="TonB-dependent receptor-like beta-barrel" evidence="11">
    <location>
        <begin position="231"/>
        <end position="680"/>
    </location>
</feature>
<evidence type="ECO:0000256" key="6">
    <source>
        <dbReference type="ARBA" id="ARBA00023077"/>
    </source>
</evidence>
<evidence type="ECO:0000256" key="10">
    <source>
        <dbReference type="PROSITE-ProRule" id="PRU01360"/>
    </source>
</evidence>
<dbReference type="GO" id="GO:0009279">
    <property type="term" value="C:cell outer membrane"/>
    <property type="evidence" value="ECO:0007669"/>
    <property type="project" value="UniProtKB-SubCell"/>
</dbReference>
<keyword evidence="8" id="KW-0675">Receptor</keyword>
<evidence type="ECO:0000256" key="7">
    <source>
        <dbReference type="ARBA" id="ARBA00023136"/>
    </source>
</evidence>
<keyword evidence="5" id="KW-0732">Signal</keyword>
<evidence type="ECO:0000313" key="12">
    <source>
        <dbReference type="EMBL" id="RAI58003.1"/>
    </source>
</evidence>
<dbReference type="InterPro" id="IPR039426">
    <property type="entry name" value="TonB-dep_rcpt-like"/>
</dbReference>
<dbReference type="PANTHER" id="PTHR30069:SF29">
    <property type="entry name" value="HEMOGLOBIN AND HEMOGLOBIN-HAPTOGLOBIN-BINDING PROTEIN 1-RELATED"/>
    <property type="match status" value="1"/>
</dbReference>
<keyword evidence="3 10" id="KW-1134">Transmembrane beta strand</keyword>
<evidence type="ECO:0000256" key="5">
    <source>
        <dbReference type="ARBA" id="ARBA00022729"/>
    </source>
</evidence>
<dbReference type="RefSeq" id="WP_111470886.1">
    <property type="nucleotide sequence ID" value="NZ_QLIX01000012.1"/>
</dbReference>
<evidence type="ECO:0000256" key="1">
    <source>
        <dbReference type="ARBA" id="ARBA00004571"/>
    </source>
</evidence>
<evidence type="ECO:0000259" key="11">
    <source>
        <dbReference type="Pfam" id="PF00593"/>
    </source>
</evidence>
<evidence type="ECO:0000313" key="13">
    <source>
        <dbReference type="Proteomes" id="UP000249065"/>
    </source>
</evidence>
<comment type="caution">
    <text evidence="12">The sequence shown here is derived from an EMBL/GenBank/DDBJ whole genome shotgun (WGS) entry which is preliminary data.</text>
</comment>
<dbReference type="AlphaFoldDB" id="A0A327M7C2"/>
<sequence length="714" mass="77055">MRRRDRARHPAAPGRRIPWPLLLLAGGCLQAEARAQDGEPEAAPTELPELVVEARPSEAARLRIPPALGASVTEIDREAIESLPLGGSAPLSQVLLQAPGVAGDAQGDIHVRGDHRNLQYRIDGVMIPEAIGGFAQLFEARGLRSVSLITGALPAQFGLRTAGVIDLQLRSGAENPGGSAGLSGGSHGTVQPFLSYGAAIGPFEYYLTGSFLRSDRGFENPTPAYTARNNETEQLRGLGSFGYRLDDRTRLALIAGTNQSRFQVPAVPDQPARFTAFGQGSLDSADLRARQWQRGSFGVLALQRSEGALDTQLSAYARQSSLNYLPDLLGEMLANGVAAETRRNNLSIGLQADATWRAAAAHTLRFGLLASTDTTRNRMATTVLPLDAAGNAFDAPRTIADRATLTQQLYGLYLQDEWRLTERLTANLGARFDIVQGPADGSQLSPRANLVWRATETTTLALGYARYFTPPPAELLARPTLPLYAGTTAAPAVPGIGPVLPESAHYFNLGLRQALGEHLTLGAEAYYRQSRNLQDLGQFGTAYIFSPYNYRDGRLYGVELTASYRDGPLLAHGNLAYGRAEGRDPVSNQYLLDPAEYAYARGKYVRLDHLQTITGSAGLGYRPWPGGTVGGTLVYASGLRRGFANSEHVTPYLTANLSLAQEFELPRAGRWTARLDLLNIGDRIYQLRDGTGIGVSAEQYGLRRAVFVSLSRAL</sequence>
<organism evidence="12 13">
    <name type="scientific">Roseicella frigidaeris</name>
    <dbReference type="NCBI Taxonomy" id="2230885"/>
    <lineage>
        <taxon>Bacteria</taxon>
        <taxon>Pseudomonadati</taxon>
        <taxon>Pseudomonadota</taxon>
        <taxon>Alphaproteobacteria</taxon>
        <taxon>Acetobacterales</taxon>
        <taxon>Roseomonadaceae</taxon>
        <taxon>Roseicella</taxon>
    </lineage>
</organism>
<keyword evidence="6" id="KW-0798">TonB box</keyword>
<reference evidence="13" key="1">
    <citation type="submission" date="2018-06" db="EMBL/GenBank/DDBJ databases">
        <authorList>
            <person name="Khan S.A."/>
        </authorList>
    </citation>
    <scope>NUCLEOTIDE SEQUENCE [LARGE SCALE GENOMIC DNA]</scope>
    <source>
        <strain evidence="13">DB-1506</strain>
    </source>
</reference>
<dbReference type="Pfam" id="PF00593">
    <property type="entry name" value="TonB_dep_Rec_b-barrel"/>
    <property type="match status" value="1"/>
</dbReference>
<keyword evidence="13" id="KW-1185">Reference proteome</keyword>
<dbReference type="OrthoDB" id="9764669at2"/>
<dbReference type="PROSITE" id="PS52016">
    <property type="entry name" value="TONB_DEPENDENT_REC_3"/>
    <property type="match status" value="1"/>
</dbReference>
<dbReference type="GO" id="GO:0044718">
    <property type="term" value="P:siderophore transmembrane transport"/>
    <property type="evidence" value="ECO:0007669"/>
    <property type="project" value="TreeGrafter"/>
</dbReference>
<evidence type="ECO:0000256" key="3">
    <source>
        <dbReference type="ARBA" id="ARBA00022452"/>
    </source>
</evidence>